<dbReference type="InterPro" id="IPR039537">
    <property type="entry name" value="Retrotran_Ty1/copia-like"/>
</dbReference>
<protein>
    <submittedName>
        <fullName evidence="5">Integrase, catalytic region, zinc finger, CCHC-type, peptidase aspartic, catalytic</fullName>
    </submittedName>
</protein>
<feature type="domain" description="Retrovirus-related Pol polyprotein from transposon TNT 1-94-like beta-barrel" evidence="4">
    <location>
        <begin position="423"/>
        <end position="495"/>
    </location>
</feature>
<proteinExistence type="predicted"/>
<dbReference type="Pfam" id="PF22936">
    <property type="entry name" value="Pol_BBD"/>
    <property type="match status" value="1"/>
</dbReference>
<evidence type="ECO:0000313" key="5">
    <source>
        <dbReference type="EMBL" id="GEU38060.1"/>
    </source>
</evidence>
<evidence type="ECO:0000256" key="1">
    <source>
        <dbReference type="ARBA" id="ARBA00022670"/>
    </source>
</evidence>
<dbReference type="Pfam" id="PF13976">
    <property type="entry name" value="gag_pre-integrs"/>
    <property type="match status" value="1"/>
</dbReference>
<evidence type="ECO:0000259" key="4">
    <source>
        <dbReference type="Pfam" id="PF22936"/>
    </source>
</evidence>
<dbReference type="AlphaFoldDB" id="A0A6L2JMN2"/>
<dbReference type="PANTHER" id="PTHR42648">
    <property type="entry name" value="TRANSPOSASE, PUTATIVE-RELATED"/>
    <property type="match status" value="1"/>
</dbReference>
<keyword evidence="1" id="KW-0378">Hydrolase</keyword>
<name>A0A6L2JMN2_TANCI</name>
<dbReference type="InterPro" id="IPR026960">
    <property type="entry name" value="RVT-Znf"/>
</dbReference>
<dbReference type="InterPro" id="IPR054722">
    <property type="entry name" value="PolX-like_BBD"/>
</dbReference>
<gene>
    <name evidence="5" type="ORF">Tci_010038</name>
</gene>
<feature type="domain" description="GAG-pre-integrase" evidence="3">
    <location>
        <begin position="538"/>
        <end position="597"/>
    </location>
</feature>
<dbReference type="InterPro" id="IPR025724">
    <property type="entry name" value="GAG-pre-integrase_dom"/>
</dbReference>
<dbReference type="PANTHER" id="PTHR42648:SF32">
    <property type="entry name" value="RIBONUCLEASE H-LIKE DOMAIN, GAG-PRE-INTEGRASE DOMAIN PROTEIN-RELATED"/>
    <property type="match status" value="1"/>
</dbReference>
<accession>A0A6L2JMN2</accession>
<comment type="caution">
    <text evidence="5">The sequence shown here is derived from an EMBL/GenBank/DDBJ whole genome shotgun (WGS) entry which is preliminary data.</text>
</comment>
<dbReference type="Pfam" id="PF13966">
    <property type="entry name" value="zf-RVT"/>
    <property type="match status" value="1"/>
</dbReference>
<dbReference type="GO" id="GO:0006508">
    <property type="term" value="P:proteolysis"/>
    <property type="evidence" value="ECO:0007669"/>
    <property type="project" value="UniProtKB-KW"/>
</dbReference>
<dbReference type="GO" id="GO:0008233">
    <property type="term" value="F:peptidase activity"/>
    <property type="evidence" value="ECO:0007669"/>
    <property type="project" value="UniProtKB-KW"/>
</dbReference>
<reference evidence="5" key="1">
    <citation type="journal article" date="2019" name="Sci. Rep.">
        <title>Draft genome of Tanacetum cinerariifolium, the natural source of mosquito coil.</title>
        <authorList>
            <person name="Yamashiro T."/>
            <person name="Shiraishi A."/>
            <person name="Satake H."/>
            <person name="Nakayama K."/>
        </authorList>
    </citation>
    <scope>NUCLEOTIDE SEQUENCE</scope>
</reference>
<dbReference type="EMBL" id="BKCJ010001007">
    <property type="protein sequence ID" value="GEU38060.1"/>
    <property type="molecule type" value="Genomic_DNA"/>
</dbReference>
<evidence type="ECO:0000259" key="3">
    <source>
        <dbReference type="Pfam" id="PF13976"/>
    </source>
</evidence>
<evidence type="ECO:0000259" key="2">
    <source>
        <dbReference type="Pfam" id="PF13966"/>
    </source>
</evidence>
<feature type="domain" description="Reverse transcriptase zinc-binding" evidence="2">
    <location>
        <begin position="16"/>
        <end position="85"/>
    </location>
</feature>
<keyword evidence="1" id="KW-0645">Protease</keyword>
<sequence>MISVAWAHIYNLLLHCGDLPTIWNTLVPIKVNILGQRIRIDRLPNREKLDHKGIDLPSLLCPMCNTYIEDVNHVFVRYGLASQIWDRIFCWLDMVQQGKENGVNILKSIDEGPFQMGTLGKHLLTRMKGRQNRGQGNNERGISAAGNGGAQNRVGNVNPGQARQIKCYNCNDKMLMMQAQENRVVLDEEQLLFLAGGQDNTVDEYVDEPPVQDLALNVDNVFQADECDAFYYDVDEAHTTRTMFMANLSSADPDYDATGPSYDSDILSEYVKDNSEPVVQNNVYSIPNDAYMMIINKMHEHTAKCVSMKAHTKVVDVSLIVELVTCKEQVELKCDEIKRKNLLIVNDNLIADCLSKEVFYIASNSELTVSRFTEMHDAHTVVQARCLKLKAVLSKLNAKIQKDDHNELVKCFSNLEVVQIVLWYLDSCYSKHMMGNRSRLKNFVKRFIETVRFENDHFGAIMGYEDYVIGDSVISRVYYVEGLGYNLFSVGQFCDSDLEVAFKKHSCYVRDTNDVELIKGSRGSNLCAISVEDMMKSSPICLLSKASKNKSWLWHHLLNHLNFGTINYLTRKDLVRGLPRLKFEKDHLCSACQLGKSKKHSHKPKAENTIMEASMFLWAEAVATACYTQNRFLIYTRHNKTPYELVHDKKPDLTFLRDSGALCYPTNNNEDLGKLQPITDIGIFVGYAPSKKGPTPTFLMPEHISLGLVPNLVPAAPYVPPTNKEMEILFQPMFDEYLEPPRVERPISPATAVQIYKVKLDKYGNVLKNKARLVAKGYRQEEADCLDMPDSGLIKLLDSCVLSGLIKSLHSGLIIPPYSGLIIPPHSGLIKSLHVAFKSLHSGLIIPPHCYLVSNNMANENVIAPAPTRSDDQILPFATWISVDILQNTNFFRVFAAFALVPTIYLQQFWNNLMFEAKTGAYRFQLDKDWFRLDANLLRESLEITPVDQAHQFVSPPSGDAIMDFVNQLGYPGEITLCQEWR</sequence>
<organism evidence="5">
    <name type="scientific">Tanacetum cinerariifolium</name>
    <name type="common">Dalmatian daisy</name>
    <name type="synonym">Chrysanthemum cinerariifolium</name>
    <dbReference type="NCBI Taxonomy" id="118510"/>
    <lineage>
        <taxon>Eukaryota</taxon>
        <taxon>Viridiplantae</taxon>
        <taxon>Streptophyta</taxon>
        <taxon>Embryophyta</taxon>
        <taxon>Tracheophyta</taxon>
        <taxon>Spermatophyta</taxon>
        <taxon>Magnoliopsida</taxon>
        <taxon>eudicotyledons</taxon>
        <taxon>Gunneridae</taxon>
        <taxon>Pentapetalae</taxon>
        <taxon>asterids</taxon>
        <taxon>campanulids</taxon>
        <taxon>Asterales</taxon>
        <taxon>Asteraceae</taxon>
        <taxon>Asteroideae</taxon>
        <taxon>Anthemideae</taxon>
        <taxon>Anthemidinae</taxon>
        <taxon>Tanacetum</taxon>
    </lineage>
</organism>